<dbReference type="AlphaFoldDB" id="A0A8K0QTN5"/>
<protein>
    <recommendedName>
        <fullName evidence="4 7">Arabinan endo-1,5-alpha-L-arabinosidase</fullName>
        <ecNumber evidence="4 7">3.2.1.99</ecNumber>
    </recommendedName>
</protein>
<comment type="catalytic activity">
    <reaction evidence="1 7">
        <text>Endohydrolysis of (1-&gt;5)-alpha-arabinofuranosidic linkages in (1-&gt;5)-arabinans.</text>
        <dbReference type="EC" id="3.2.1.99"/>
    </reaction>
</comment>
<evidence type="ECO:0000256" key="4">
    <source>
        <dbReference type="ARBA" id="ARBA00012586"/>
    </source>
</evidence>
<evidence type="ECO:0000256" key="6">
    <source>
        <dbReference type="ARBA" id="ARBA00023295"/>
    </source>
</evidence>
<dbReference type="EC" id="3.2.1.99" evidence="4 7"/>
<dbReference type="PANTHER" id="PTHR43301">
    <property type="entry name" value="ARABINAN ENDO-1,5-ALPHA-L-ARABINOSIDASE"/>
    <property type="match status" value="1"/>
</dbReference>
<dbReference type="Proteomes" id="UP000813461">
    <property type="component" value="Unassembled WGS sequence"/>
</dbReference>
<dbReference type="InterPro" id="IPR006710">
    <property type="entry name" value="Glyco_hydro_43"/>
</dbReference>
<accession>A0A8K0QTN5</accession>
<reference evidence="11" key="1">
    <citation type="journal article" date="2021" name="Nat. Commun.">
        <title>Genetic determinants of endophytism in the Arabidopsis root mycobiome.</title>
        <authorList>
            <person name="Mesny F."/>
            <person name="Miyauchi S."/>
            <person name="Thiergart T."/>
            <person name="Pickel B."/>
            <person name="Atanasova L."/>
            <person name="Karlsson M."/>
            <person name="Huettel B."/>
            <person name="Barry K.W."/>
            <person name="Haridas S."/>
            <person name="Chen C."/>
            <person name="Bauer D."/>
            <person name="Andreopoulos W."/>
            <person name="Pangilinan J."/>
            <person name="LaButti K."/>
            <person name="Riley R."/>
            <person name="Lipzen A."/>
            <person name="Clum A."/>
            <person name="Drula E."/>
            <person name="Henrissat B."/>
            <person name="Kohler A."/>
            <person name="Grigoriev I.V."/>
            <person name="Martin F.M."/>
            <person name="Hacquard S."/>
        </authorList>
    </citation>
    <scope>NUCLEOTIDE SEQUENCE</scope>
    <source>
        <strain evidence="11">MPI-SDFR-AT-0120</strain>
    </source>
</reference>
<evidence type="ECO:0000256" key="5">
    <source>
        <dbReference type="ARBA" id="ARBA00022801"/>
    </source>
</evidence>
<feature type="active site" description="Proton donor" evidence="8">
    <location>
        <position position="199"/>
    </location>
</feature>
<comment type="similarity">
    <text evidence="3 7">Belongs to the glycosyl hydrolase 43 family.</text>
</comment>
<feature type="active site" description="Proton acceptor" evidence="8">
    <location>
        <position position="34"/>
    </location>
</feature>
<dbReference type="PANTHER" id="PTHR43301:SF3">
    <property type="entry name" value="ARABINAN ENDO-1,5-ALPHA-L-ARABINOSIDASE A-RELATED"/>
    <property type="match status" value="1"/>
</dbReference>
<evidence type="ECO:0000256" key="2">
    <source>
        <dbReference type="ARBA" id="ARBA00004834"/>
    </source>
</evidence>
<name>A0A8K0QTN5_9PLEO</name>
<comment type="caution">
    <text evidence="11">The sequence shown here is derived from an EMBL/GenBank/DDBJ whole genome shotgun (WGS) entry which is preliminary data.</text>
</comment>
<evidence type="ECO:0000313" key="12">
    <source>
        <dbReference type="Proteomes" id="UP000813461"/>
    </source>
</evidence>
<dbReference type="InterPro" id="IPR016840">
    <property type="entry name" value="Glyco_hydro_43_endo_a_Ara-ase"/>
</dbReference>
<evidence type="ECO:0000313" key="11">
    <source>
        <dbReference type="EMBL" id="KAH7070049.1"/>
    </source>
</evidence>
<evidence type="ECO:0000256" key="1">
    <source>
        <dbReference type="ARBA" id="ARBA00000375"/>
    </source>
</evidence>
<gene>
    <name evidence="11" type="ORF">FB567DRAFT_218907</name>
</gene>
<dbReference type="InterPro" id="IPR050727">
    <property type="entry name" value="GH43_arabinanases"/>
</dbReference>
<dbReference type="CDD" id="cd18831">
    <property type="entry name" value="GH43_AnAbnA-like"/>
    <property type="match status" value="1"/>
</dbReference>
<evidence type="ECO:0000256" key="9">
    <source>
        <dbReference type="PIRSR" id="PIRSR606710-2"/>
    </source>
</evidence>
<feature type="signal peptide" evidence="10">
    <location>
        <begin position="1"/>
        <end position="20"/>
    </location>
</feature>
<evidence type="ECO:0000256" key="8">
    <source>
        <dbReference type="PIRSR" id="PIRSR606710-1"/>
    </source>
</evidence>
<keyword evidence="10" id="KW-0732">Signal</keyword>
<sequence>MKYSIVASLLSAATLVSGYANPMSCTGTCTNAHDPALIRRDDGTYYRFSTGGKIAIHSAPSLTGPWTYKGAAIPAGSKINLNGKNDLWAPDVTKVGDTYYLYYSVSSFGNQNSAIGVATSTNLDTWADLGTTGITSSPGKNYNAIDGALYWDGSKFVMSFGSFWNDLFSVNMNNPPTKVASGSSSTNIAFKPEGEHAQEAAFIAKNGNYHYLFFSVGKCCGYDNSRPAAGQEYKIQVCRSTSATGGFVDKAGKKCTEGGGTTVLESHGWVYGPGGQGVYYDPSAGPVLYYHYVDTRVGYQDAQKRFGINKIDFSSGWPVV</sequence>
<dbReference type="GO" id="GO:0046558">
    <property type="term" value="F:arabinan endo-1,5-alpha-L-arabinosidase activity"/>
    <property type="evidence" value="ECO:0007669"/>
    <property type="project" value="UniProtKB-EC"/>
</dbReference>
<keyword evidence="12" id="KW-1185">Reference proteome</keyword>
<dbReference type="OrthoDB" id="195678at2759"/>
<evidence type="ECO:0000256" key="10">
    <source>
        <dbReference type="SAM" id="SignalP"/>
    </source>
</evidence>
<organism evidence="11 12">
    <name type="scientific">Paraphoma chrysanthemicola</name>
    <dbReference type="NCBI Taxonomy" id="798071"/>
    <lineage>
        <taxon>Eukaryota</taxon>
        <taxon>Fungi</taxon>
        <taxon>Dikarya</taxon>
        <taxon>Ascomycota</taxon>
        <taxon>Pezizomycotina</taxon>
        <taxon>Dothideomycetes</taxon>
        <taxon>Pleosporomycetidae</taxon>
        <taxon>Pleosporales</taxon>
        <taxon>Pleosporineae</taxon>
        <taxon>Phaeosphaeriaceae</taxon>
        <taxon>Paraphoma</taxon>
    </lineage>
</organism>
<dbReference type="EMBL" id="JAGMVJ010000028">
    <property type="protein sequence ID" value="KAH7070049.1"/>
    <property type="molecule type" value="Genomic_DNA"/>
</dbReference>
<dbReference type="SUPFAM" id="SSF75005">
    <property type="entry name" value="Arabinanase/levansucrase/invertase"/>
    <property type="match status" value="1"/>
</dbReference>
<dbReference type="Pfam" id="PF04616">
    <property type="entry name" value="Glyco_hydro_43"/>
    <property type="match status" value="1"/>
</dbReference>
<dbReference type="Gene3D" id="2.115.10.20">
    <property type="entry name" value="Glycosyl hydrolase domain, family 43"/>
    <property type="match status" value="1"/>
</dbReference>
<proteinExistence type="inferred from homology"/>
<evidence type="ECO:0000256" key="3">
    <source>
        <dbReference type="ARBA" id="ARBA00009865"/>
    </source>
</evidence>
<dbReference type="InterPro" id="IPR023296">
    <property type="entry name" value="Glyco_hydro_beta-prop_sf"/>
</dbReference>
<dbReference type="GO" id="GO:0031222">
    <property type="term" value="P:arabinan catabolic process"/>
    <property type="evidence" value="ECO:0007669"/>
    <property type="project" value="UniProtKB-UniPathway"/>
</dbReference>
<keyword evidence="5 7" id="KW-0378">Hydrolase</keyword>
<evidence type="ECO:0000256" key="7">
    <source>
        <dbReference type="PIRNR" id="PIRNR026534"/>
    </source>
</evidence>
<feature type="chain" id="PRO_5035479223" description="Arabinan endo-1,5-alpha-L-arabinosidase" evidence="10">
    <location>
        <begin position="21"/>
        <end position="320"/>
    </location>
</feature>
<comment type="pathway">
    <text evidence="2 7">Glycan metabolism; L-arabinan degradation.</text>
</comment>
<dbReference type="UniPathway" id="UPA00667"/>
<dbReference type="PIRSF" id="PIRSF026534">
    <property type="entry name" value="Endo_alpha-L-arabinosidase"/>
    <property type="match status" value="1"/>
</dbReference>
<feature type="site" description="Important for catalytic activity, responsible for pKa modulation of the active site Glu and correct orientation of both the proton donor and substrate" evidence="9">
    <location>
        <position position="146"/>
    </location>
</feature>
<keyword evidence="6 7" id="KW-0326">Glycosidase</keyword>